<reference evidence="2" key="2">
    <citation type="submission" date="2020-11" db="EMBL/GenBank/DDBJ databases">
        <title>Whole genome sequencing of Colletotrichum sp.</title>
        <authorList>
            <person name="Li H."/>
        </authorList>
    </citation>
    <scope>NUCLEOTIDE SEQUENCE</scope>
    <source>
        <strain evidence="2">CkLH20</strain>
    </source>
</reference>
<evidence type="ECO:0000313" key="3">
    <source>
        <dbReference type="Proteomes" id="UP000781932"/>
    </source>
</evidence>
<dbReference type="RefSeq" id="XP_038749500.1">
    <property type="nucleotide sequence ID" value="XM_038885569.1"/>
</dbReference>
<protein>
    <submittedName>
        <fullName evidence="2">Uncharacterized protein</fullName>
    </submittedName>
</protein>
<dbReference type="EMBL" id="JAATWM020000006">
    <property type="protein sequence ID" value="KAF9880039.1"/>
    <property type="molecule type" value="Genomic_DNA"/>
</dbReference>
<gene>
    <name evidence="2" type="ORF">CkaCkLH20_02850</name>
</gene>
<evidence type="ECO:0000313" key="2">
    <source>
        <dbReference type="EMBL" id="KAF9880039.1"/>
    </source>
</evidence>
<organism evidence="2 3">
    <name type="scientific">Colletotrichum karsti</name>
    <dbReference type="NCBI Taxonomy" id="1095194"/>
    <lineage>
        <taxon>Eukaryota</taxon>
        <taxon>Fungi</taxon>
        <taxon>Dikarya</taxon>
        <taxon>Ascomycota</taxon>
        <taxon>Pezizomycotina</taxon>
        <taxon>Sordariomycetes</taxon>
        <taxon>Hypocreomycetidae</taxon>
        <taxon>Glomerellales</taxon>
        <taxon>Glomerellaceae</taxon>
        <taxon>Colletotrichum</taxon>
        <taxon>Colletotrichum boninense species complex</taxon>
    </lineage>
</organism>
<accession>A0A9P6IC01</accession>
<evidence type="ECO:0000256" key="1">
    <source>
        <dbReference type="SAM" id="MobiDB-lite"/>
    </source>
</evidence>
<dbReference type="Proteomes" id="UP000781932">
    <property type="component" value="Unassembled WGS sequence"/>
</dbReference>
<comment type="caution">
    <text evidence="2">The sequence shown here is derived from an EMBL/GenBank/DDBJ whole genome shotgun (WGS) entry which is preliminary data.</text>
</comment>
<reference evidence="2" key="1">
    <citation type="submission" date="2020-03" db="EMBL/GenBank/DDBJ databases">
        <authorList>
            <person name="He L."/>
        </authorList>
    </citation>
    <scope>NUCLEOTIDE SEQUENCE</scope>
    <source>
        <strain evidence="2">CkLH20</strain>
    </source>
</reference>
<proteinExistence type="predicted"/>
<name>A0A9P6IC01_9PEZI</name>
<sequence length="95" mass="11046">MSATTPHIIKDDKSLDGATLCGRDEQNKRSAQPRSSGQRFNVNDMADIRRGAIDEDEERRRRRRKRFTTDENGEKSKSLAFRLLDFDAFHLFTDE</sequence>
<dbReference type="GeneID" id="62158643"/>
<feature type="compositionally biased region" description="Polar residues" evidence="1">
    <location>
        <begin position="29"/>
        <end position="41"/>
    </location>
</feature>
<keyword evidence="3" id="KW-1185">Reference proteome</keyword>
<dbReference type="AlphaFoldDB" id="A0A9P6IC01"/>
<feature type="region of interest" description="Disordered" evidence="1">
    <location>
        <begin position="1"/>
        <end position="75"/>
    </location>
</feature>